<dbReference type="Proteomes" id="UP001150266">
    <property type="component" value="Unassembled WGS sequence"/>
</dbReference>
<gene>
    <name evidence="1" type="ORF">J3R30DRAFT_3522412</name>
</gene>
<evidence type="ECO:0000313" key="2">
    <source>
        <dbReference type="Proteomes" id="UP001150266"/>
    </source>
</evidence>
<proteinExistence type="predicted"/>
<sequence length="141" mass="15732">MMRFGEVSVKASRDFDGERHLKRHNAVFAHNMDGVEFLRIFFLTGSGDISAIGALHNLTRVVLARPEYQRGSICPMVKDKVLGHINSVLKAWEWGTTFGHSFHIGGASYYLAQKENSEIQVASRHMGAATDFPNQQTVAQL</sequence>
<reference evidence="1" key="1">
    <citation type="submission" date="2022-08" db="EMBL/GenBank/DDBJ databases">
        <title>A Global Phylogenomic Analysis of the Shiitake Genus Lentinula.</title>
        <authorList>
            <consortium name="DOE Joint Genome Institute"/>
            <person name="Sierra-Patev S."/>
            <person name="Min B."/>
            <person name="Naranjo-Ortiz M."/>
            <person name="Looney B."/>
            <person name="Konkel Z."/>
            <person name="Slot J.C."/>
            <person name="Sakamoto Y."/>
            <person name="Steenwyk J.L."/>
            <person name="Rokas A."/>
            <person name="Carro J."/>
            <person name="Camarero S."/>
            <person name="Ferreira P."/>
            <person name="Molpeceres G."/>
            <person name="Ruiz-Duenas F.J."/>
            <person name="Serrano A."/>
            <person name="Henrissat B."/>
            <person name="Drula E."/>
            <person name="Hughes K.W."/>
            <person name="Mata J.L."/>
            <person name="Ishikawa N.K."/>
            <person name="Vargas-Isla R."/>
            <person name="Ushijima S."/>
            <person name="Smith C.A."/>
            <person name="Ahrendt S."/>
            <person name="Andreopoulos W."/>
            <person name="He G."/>
            <person name="Labutti K."/>
            <person name="Lipzen A."/>
            <person name="Ng V."/>
            <person name="Riley R."/>
            <person name="Sandor L."/>
            <person name="Barry K."/>
            <person name="Martinez A.T."/>
            <person name="Xiao Y."/>
            <person name="Gibbons J.G."/>
            <person name="Terashima K."/>
            <person name="Grigoriev I.V."/>
            <person name="Hibbett D.S."/>
        </authorList>
    </citation>
    <scope>NUCLEOTIDE SEQUENCE</scope>
    <source>
        <strain evidence="1">JLM2183</strain>
    </source>
</reference>
<dbReference type="AlphaFoldDB" id="A0A9W9A169"/>
<organism evidence="1 2">
    <name type="scientific">Lentinula aciculospora</name>
    <dbReference type="NCBI Taxonomy" id="153920"/>
    <lineage>
        <taxon>Eukaryota</taxon>
        <taxon>Fungi</taxon>
        <taxon>Dikarya</taxon>
        <taxon>Basidiomycota</taxon>
        <taxon>Agaricomycotina</taxon>
        <taxon>Agaricomycetes</taxon>
        <taxon>Agaricomycetidae</taxon>
        <taxon>Agaricales</taxon>
        <taxon>Marasmiineae</taxon>
        <taxon>Omphalotaceae</taxon>
        <taxon>Lentinula</taxon>
    </lineage>
</organism>
<keyword evidence="2" id="KW-1185">Reference proteome</keyword>
<comment type="caution">
    <text evidence="1">The sequence shown here is derived from an EMBL/GenBank/DDBJ whole genome shotgun (WGS) entry which is preliminary data.</text>
</comment>
<accession>A0A9W9A169</accession>
<name>A0A9W9A169_9AGAR</name>
<dbReference type="OrthoDB" id="3254696at2759"/>
<evidence type="ECO:0000313" key="1">
    <source>
        <dbReference type="EMBL" id="KAJ4471981.1"/>
    </source>
</evidence>
<protein>
    <submittedName>
        <fullName evidence="1">Uncharacterized protein</fullName>
    </submittedName>
</protein>
<dbReference type="EMBL" id="JAOTPV010000021">
    <property type="protein sequence ID" value="KAJ4471981.1"/>
    <property type="molecule type" value="Genomic_DNA"/>
</dbReference>